<evidence type="ECO:0000256" key="5">
    <source>
        <dbReference type="ARBA" id="ARBA00022679"/>
    </source>
</evidence>
<organism evidence="12 13">
    <name type="scientific">Rosa chinensis</name>
    <name type="common">China rose</name>
    <dbReference type="NCBI Taxonomy" id="74649"/>
    <lineage>
        <taxon>Eukaryota</taxon>
        <taxon>Viridiplantae</taxon>
        <taxon>Streptophyta</taxon>
        <taxon>Embryophyta</taxon>
        <taxon>Tracheophyta</taxon>
        <taxon>Spermatophyta</taxon>
        <taxon>Magnoliopsida</taxon>
        <taxon>eudicotyledons</taxon>
        <taxon>Gunneridae</taxon>
        <taxon>Pentapetalae</taxon>
        <taxon>rosids</taxon>
        <taxon>fabids</taxon>
        <taxon>Rosales</taxon>
        <taxon>Rosaceae</taxon>
        <taxon>Rosoideae</taxon>
        <taxon>Rosoideae incertae sedis</taxon>
        <taxon>Rosa</taxon>
    </lineage>
</organism>
<evidence type="ECO:0000313" key="12">
    <source>
        <dbReference type="EMBL" id="PRQ23982.1"/>
    </source>
</evidence>
<protein>
    <recommendedName>
        <fullName evidence="4">RBR-type E3 ubiquitin transferase</fullName>
        <ecNumber evidence="4">2.3.2.31</ecNumber>
    </recommendedName>
</protein>
<dbReference type="STRING" id="74649.A0A2P6PQ03"/>
<comment type="cofactor">
    <cofactor evidence="2">
        <name>Zn(2+)</name>
        <dbReference type="ChEBI" id="CHEBI:29105"/>
    </cofactor>
</comment>
<evidence type="ECO:0000256" key="6">
    <source>
        <dbReference type="ARBA" id="ARBA00022723"/>
    </source>
</evidence>
<feature type="domain" description="RING-type" evidence="11">
    <location>
        <begin position="1"/>
        <end position="181"/>
    </location>
</feature>
<evidence type="ECO:0000259" key="11">
    <source>
        <dbReference type="PROSITE" id="PS51873"/>
    </source>
</evidence>
<sequence>MFSLLRLCLGELLSAPAYKHNLLWCLVKFLTASFSTKHGLFGRKSRSHSRPAFRSQKPRITHTTSLFSSSSSTSSSPSTVSLSLSVLGRHLVHHRRLHLCSPWWPPWCPAPGCDYAIYFIVGSGSYDVTCRCSYSFCWKCTEEAHRPVDCGTVANWILKNSAESENMNWILANSKPCPKCK</sequence>
<evidence type="ECO:0000256" key="7">
    <source>
        <dbReference type="ARBA" id="ARBA00022737"/>
    </source>
</evidence>
<keyword evidence="13" id="KW-1185">Reference proteome</keyword>
<dbReference type="EC" id="2.3.2.31" evidence="4"/>
<dbReference type="PROSITE" id="PS51873">
    <property type="entry name" value="TRIAD"/>
    <property type="match status" value="1"/>
</dbReference>
<keyword evidence="10" id="KW-0862">Zinc</keyword>
<dbReference type="GO" id="GO:0016874">
    <property type="term" value="F:ligase activity"/>
    <property type="evidence" value="ECO:0007669"/>
    <property type="project" value="UniProtKB-KW"/>
</dbReference>
<dbReference type="SUPFAM" id="SSF57850">
    <property type="entry name" value="RING/U-box"/>
    <property type="match status" value="1"/>
</dbReference>
<proteinExistence type="predicted"/>
<keyword evidence="6" id="KW-0479">Metal-binding</keyword>
<evidence type="ECO:0000256" key="2">
    <source>
        <dbReference type="ARBA" id="ARBA00001947"/>
    </source>
</evidence>
<comment type="pathway">
    <text evidence="3">Protein modification; protein ubiquitination.</text>
</comment>
<keyword evidence="9" id="KW-0833">Ubl conjugation pathway</keyword>
<keyword evidence="5 12" id="KW-0808">Transferase</keyword>
<dbReference type="Pfam" id="PF01485">
    <property type="entry name" value="IBR"/>
    <property type="match status" value="1"/>
</dbReference>
<evidence type="ECO:0000256" key="4">
    <source>
        <dbReference type="ARBA" id="ARBA00012251"/>
    </source>
</evidence>
<dbReference type="InterPro" id="IPR044066">
    <property type="entry name" value="TRIAD_supradom"/>
</dbReference>
<accession>A0A2P6PQ03</accession>
<keyword evidence="7" id="KW-0677">Repeat</keyword>
<dbReference type="GO" id="GO:0016567">
    <property type="term" value="P:protein ubiquitination"/>
    <property type="evidence" value="ECO:0007669"/>
    <property type="project" value="UniProtKB-UniPathway"/>
</dbReference>
<name>A0A2P6PQ03_ROSCH</name>
<dbReference type="InterPro" id="IPR031127">
    <property type="entry name" value="E3_UB_ligase_RBR"/>
</dbReference>
<evidence type="ECO:0000313" key="13">
    <source>
        <dbReference type="Proteomes" id="UP000238479"/>
    </source>
</evidence>
<gene>
    <name evidence="12" type="ORF">RchiOBHm_Chr6g0267381</name>
</gene>
<evidence type="ECO:0000256" key="1">
    <source>
        <dbReference type="ARBA" id="ARBA00001798"/>
    </source>
</evidence>
<comment type="catalytic activity">
    <reaction evidence="1">
        <text>[E2 ubiquitin-conjugating enzyme]-S-ubiquitinyl-L-cysteine + [acceptor protein]-L-lysine = [E2 ubiquitin-conjugating enzyme]-L-cysteine + [acceptor protein]-N(6)-ubiquitinyl-L-lysine.</text>
        <dbReference type="EC" id="2.3.2.31"/>
    </reaction>
</comment>
<dbReference type="Gene3D" id="1.20.120.1750">
    <property type="match status" value="1"/>
</dbReference>
<comment type="caution">
    <text evidence="12">The sequence shown here is derived from an EMBL/GenBank/DDBJ whole genome shotgun (WGS) entry which is preliminary data.</text>
</comment>
<dbReference type="AlphaFoldDB" id="A0A2P6PQ03"/>
<dbReference type="Gramene" id="PRQ23982">
    <property type="protein sequence ID" value="PRQ23982"/>
    <property type="gene ID" value="RchiOBHm_Chr6g0267381"/>
</dbReference>
<keyword evidence="12" id="KW-0436">Ligase</keyword>
<evidence type="ECO:0000256" key="8">
    <source>
        <dbReference type="ARBA" id="ARBA00022771"/>
    </source>
</evidence>
<evidence type="ECO:0000256" key="9">
    <source>
        <dbReference type="ARBA" id="ARBA00022786"/>
    </source>
</evidence>
<evidence type="ECO:0000256" key="10">
    <source>
        <dbReference type="ARBA" id="ARBA00022833"/>
    </source>
</evidence>
<dbReference type="PANTHER" id="PTHR11685">
    <property type="entry name" value="RBR FAMILY RING FINGER AND IBR DOMAIN-CONTAINING"/>
    <property type="match status" value="1"/>
</dbReference>
<reference evidence="12 13" key="1">
    <citation type="journal article" date="2018" name="Nat. Genet.">
        <title>The Rosa genome provides new insights in the design of modern roses.</title>
        <authorList>
            <person name="Bendahmane M."/>
        </authorList>
    </citation>
    <scope>NUCLEOTIDE SEQUENCE [LARGE SCALE GENOMIC DNA]</scope>
    <source>
        <strain evidence="13">cv. Old Blush</strain>
    </source>
</reference>
<dbReference type="Gene3D" id="2.20.25.20">
    <property type="match status" value="1"/>
</dbReference>
<keyword evidence="12" id="KW-0012">Acyltransferase</keyword>
<dbReference type="Proteomes" id="UP000238479">
    <property type="component" value="Chromosome 6"/>
</dbReference>
<dbReference type="EMBL" id="PDCK01000044">
    <property type="protein sequence ID" value="PRQ23982.1"/>
    <property type="molecule type" value="Genomic_DNA"/>
</dbReference>
<dbReference type="SMART" id="SM00647">
    <property type="entry name" value="IBR"/>
    <property type="match status" value="1"/>
</dbReference>
<dbReference type="InterPro" id="IPR002867">
    <property type="entry name" value="IBR_dom"/>
</dbReference>
<dbReference type="UniPathway" id="UPA00143"/>
<dbReference type="GO" id="GO:0008270">
    <property type="term" value="F:zinc ion binding"/>
    <property type="evidence" value="ECO:0007669"/>
    <property type="project" value="UniProtKB-KW"/>
</dbReference>
<keyword evidence="8" id="KW-0863">Zinc-finger</keyword>
<dbReference type="GO" id="GO:0061630">
    <property type="term" value="F:ubiquitin protein ligase activity"/>
    <property type="evidence" value="ECO:0007669"/>
    <property type="project" value="UniProtKB-EC"/>
</dbReference>
<evidence type="ECO:0000256" key="3">
    <source>
        <dbReference type="ARBA" id="ARBA00004906"/>
    </source>
</evidence>